<proteinExistence type="predicted"/>
<dbReference type="PANTHER" id="PTHR45527:SF1">
    <property type="entry name" value="FATTY ACID SYNTHASE"/>
    <property type="match status" value="1"/>
</dbReference>
<name>A0A371JZU3_9GAMM</name>
<dbReference type="SUPFAM" id="SSF52777">
    <property type="entry name" value="CoA-dependent acyltransferases"/>
    <property type="match status" value="2"/>
</dbReference>
<sequence>MSRQALALTAPQYGMWAAQQLDPDSPSLWTAEAVELRGELDTDALLRAIATALGACDALHMRYREEDGRVAQRLDPRREVPVQRLDFSLGAQGRLLAYGWMQQDLQARADLAAGPLFATALIRLGPGLHLWYLRAHHVALDGYAYLLLIKRVAQLYSAQCAGVAAPEPRDWSLQPVVAEDAAYRDSPQRERDRAFWRERVAAAAAPVTLAPPRPPAPSARSCRQRLPLADYARWQVAARACGVDWVAWLLAGIAAWMHRASGAGEVTLGLLAMNRLGSKALAVPCMGMNVVPLRIAVEPQASFAELAAAVAAELRALRPHLRYNYEDLRHDAGIAGTHAQLYGPVVNLMPFDRAFGFAGLVSRAHPVSVGSVEDLDITVSPLADGIRFDIEANPDAYAAPRLRALHAGLLQVVEAAMADPTQAVAELPVDAAMEAA</sequence>
<dbReference type="Gene3D" id="3.30.559.10">
    <property type="entry name" value="Chloramphenicol acetyltransferase-like domain"/>
    <property type="match status" value="1"/>
</dbReference>
<dbReference type="GO" id="GO:0043041">
    <property type="term" value="P:amino acid activation for nonribosomal peptide biosynthetic process"/>
    <property type="evidence" value="ECO:0007669"/>
    <property type="project" value="TreeGrafter"/>
</dbReference>
<dbReference type="Pfam" id="PF00668">
    <property type="entry name" value="Condensation"/>
    <property type="match status" value="1"/>
</dbReference>
<keyword evidence="3" id="KW-1185">Reference proteome</keyword>
<evidence type="ECO:0000259" key="1">
    <source>
        <dbReference type="Pfam" id="PF00668"/>
    </source>
</evidence>
<dbReference type="GO" id="GO:0003824">
    <property type="term" value="F:catalytic activity"/>
    <property type="evidence" value="ECO:0007669"/>
    <property type="project" value="InterPro"/>
</dbReference>
<comment type="caution">
    <text evidence="2">The sequence shown here is derived from an EMBL/GenBank/DDBJ whole genome shotgun (WGS) entry which is preliminary data.</text>
</comment>
<dbReference type="EMBL" id="QTSU01000002">
    <property type="protein sequence ID" value="RDZ27164.1"/>
    <property type="molecule type" value="Genomic_DNA"/>
</dbReference>
<protein>
    <submittedName>
        <fullName evidence="2">Condensation protein</fullName>
    </submittedName>
</protein>
<dbReference type="OrthoDB" id="9757559at2"/>
<dbReference type="Gene3D" id="3.30.559.30">
    <property type="entry name" value="Nonribosomal peptide synthetase, condensation domain"/>
    <property type="match status" value="1"/>
</dbReference>
<dbReference type="InterPro" id="IPR023213">
    <property type="entry name" value="CAT-like_dom_sf"/>
</dbReference>
<feature type="domain" description="Condensation" evidence="1">
    <location>
        <begin position="4"/>
        <end position="427"/>
    </location>
</feature>
<dbReference type="RefSeq" id="WP_115859541.1">
    <property type="nucleotide sequence ID" value="NZ_QTSU01000002.1"/>
</dbReference>
<organism evidence="2 3">
    <name type="scientific">Lysobacter silvisoli</name>
    <dbReference type="NCBI Taxonomy" id="2293254"/>
    <lineage>
        <taxon>Bacteria</taxon>
        <taxon>Pseudomonadati</taxon>
        <taxon>Pseudomonadota</taxon>
        <taxon>Gammaproteobacteria</taxon>
        <taxon>Lysobacterales</taxon>
        <taxon>Lysobacteraceae</taxon>
        <taxon>Lysobacter</taxon>
    </lineage>
</organism>
<dbReference type="PANTHER" id="PTHR45527">
    <property type="entry name" value="NONRIBOSOMAL PEPTIDE SYNTHETASE"/>
    <property type="match status" value="1"/>
</dbReference>
<dbReference type="AlphaFoldDB" id="A0A371JZU3"/>
<reference evidence="2 3" key="1">
    <citation type="submission" date="2018-08" db="EMBL/GenBank/DDBJ databases">
        <title>Lysobacter sp. zong2l5, whole genome shotgun sequence.</title>
        <authorList>
            <person name="Zhang X."/>
            <person name="Feng G."/>
            <person name="Zhu H."/>
        </authorList>
    </citation>
    <scope>NUCLEOTIDE SEQUENCE [LARGE SCALE GENOMIC DNA]</scope>
    <source>
        <strain evidence="3">zong2l5</strain>
    </source>
</reference>
<dbReference type="InterPro" id="IPR001242">
    <property type="entry name" value="Condensation_dom"/>
</dbReference>
<dbReference type="GO" id="GO:0005737">
    <property type="term" value="C:cytoplasm"/>
    <property type="evidence" value="ECO:0007669"/>
    <property type="project" value="TreeGrafter"/>
</dbReference>
<dbReference type="Proteomes" id="UP000264492">
    <property type="component" value="Unassembled WGS sequence"/>
</dbReference>
<accession>A0A371JZU3</accession>
<evidence type="ECO:0000313" key="3">
    <source>
        <dbReference type="Proteomes" id="UP000264492"/>
    </source>
</evidence>
<dbReference type="GO" id="GO:0031177">
    <property type="term" value="F:phosphopantetheine binding"/>
    <property type="evidence" value="ECO:0007669"/>
    <property type="project" value="TreeGrafter"/>
</dbReference>
<dbReference type="GO" id="GO:0044550">
    <property type="term" value="P:secondary metabolite biosynthetic process"/>
    <property type="evidence" value="ECO:0007669"/>
    <property type="project" value="TreeGrafter"/>
</dbReference>
<gene>
    <name evidence="2" type="ORF">DX914_12970</name>
</gene>
<evidence type="ECO:0000313" key="2">
    <source>
        <dbReference type="EMBL" id="RDZ27164.1"/>
    </source>
</evidence>